<dbReference type="Proteomes" id="UP000245412">
    <property type="component" value="Unassembled WGS sequence"/>
</dbReference>
<evidence type="ECO:0000256" key="2">
    <source>
        <dbReference type="SAM" id="MobiDB-lite"/>
    </source>
</evidence>
<dbReference type="PANTHER" id="PTHR43649:SF33">
    <property type="entry name" value="POLYGALACTURONAN_RHAMNOGALACTURONAN-BINDING PROTEIN YTCQ"/>
    <property type="match status" value="1"/>
</dbReference>
<evidence type="ECO:0000313" key="5">
    <source>
        <dbReference type="Proteomes" id="UP000245412"/>
    </source>
</evidence>
<reference evidence="4 5" key="1">
    <citation type="submission" date="2018-05" db="EMBL/GenBank/DDBJ databases">
        <authorList>
            <person name="Goeker M."/>
            <person name="Huntemann M."/>
            <person name="Clum A."/>
            <person name="Pillay M."/>
            <person name="Palaniappan K."/>
            <person name="Varghese N."/>
            <person name="Mikhailova N."/>
            <person name="Stamatis D."/>
            <person name="Reddy T."/>
            <person name="Daum C."/>
            <person name="Shapiro N."/>
            <person name="Ivanova N."/>
            <person name="Kyrpides N."/>
            <person name="Woyke T."/>
        </authorList>
    </citation>
    <scope>NUCLEOTIDE SEQUENCE [LARGE SCALE GENOMIC DNA]</scope>
    <source>
        <strain evidence="4 5">DSM 26524</strain>
    </source>
</reference>
<organism evidence="4 5">
    <name type="scientific">Murimonas intestini</name>
    <dbReference type="NCBI Taxonomy" id="1337051"/>
    <lineage>
        <taxon>Bacteria</taxon>
        <taxon>Bacillati</taxon>
        <taxon>Bacillota</taxon>
        <taxon>Clostridia</taxon>
        <taxon>Lachnospirales</taxon>
        <taxon>Lachnospiraceae</taxon>
        <taxon>Murimonas</taxon>
    </lineage>
</organism>
<accession>A0AB73T1Y3</accession>
<feature type="compositionally biased region" description="Polar residues" evidence="2">
    <location>
        <begin position="26"/>
        <end position="35"/>
    </location>
</feature>
<gene>
    <name evidence="4" type="ORF">C7383_110156</name>
</gene>
<sequence>MKRKGLKCIAAAMAVTMGITAAGCQKESSPASNQTDEQKTEETVQAGETAQAAQDESGGALADEENLYGYSQPVSIKFGFSYGSDFKYREGESAVSNPWNDLYQANGINVDVLYEVDGTQAVTKFNNAVASGTYPDVFSAGATDLKTYAKTGVIADITEVYEKYASDELKEYINSDGGMGLSSAMVDGRLYGIPKMGNGYDNVMMMFVRQDWLDKLNLKMPETMDELVETAKAFTEMDPDGNGKADTYGLGFNGKNVFDMVGGIQAFFEGYGAAPGYWNGQFTFIEKEGKVLWGGNLPEEMKEGLTVLQQMYKDGSIPKDFGVMDSNALTEDLSAGRCGIFFAPMWGAMGPSANAVKNDIDAHFTAAPIPDGNGEGSSKAYFASSVDNAYYTVSSKCSNPEVLIKLMNLSVQKLCHPKDEDEFKKYYVDNGYQVWKYSLTQTTPPLKNYDNWKKESKAVETGNTDGLNTEQMSDYTNMKAYLDAMAGGSPDLDDPAFQAGIGLYTVFGDPVGGYAAIDKMIQEDAFNKSVYNTVPTETMAAKYPTLNKMAMETIVKIISGDSVEDYDAFLETWNKLGGEDVTKEAQSWYDSQK</sequence>
<keyword evidence="5" id="KW-1185">Reference proteome</keyword>
<evidence type="ECO:0000256" key="3">
    <source>
        <dbReference type="SAM" id="SignalP"/>
    </source>
</evidence>
<dbReference type="AlphaFoldDB" id="A0AB73T1Y3"/>
<protein>
    <submittedName>
        <fullName evidence="4">Carbohydrate ABC transporter substrate-binding protein (CUT1 family)</fullName>
    </submittedName>
</protein>
<dbReference type="PROSITE" id="PS51257">
    <property type="entry name" value="PROKAR_LIPOPROTEIN"/>
    <property type="match status" value="1"/>
</dbReference>
<dbReference type="Gene3D" id="3.40.190.10">
    <property type="entry name" value="Periplasmic binding protein-like II"/>
    <property type="match status" value="2"/>
</dbReference>
<feature type="signal peptide" evidence="3">
    <location>
        <begin position="1"/>
        <end position="21"/>
    </location>
</feature>
<keyword evidence="1 3" id="KW-0732">Signal</keyword>
<comment type="caution">
    <text evidence="4">The sequence shown here is derived from an EMBL/GenBank/DDBJ whole genome shotgun (WGS) entry which is preliminary data.</text>
</comment>
<feature type="chain" id="PRO_5044501851" evidence="3">
    <location>
        <begin position="22"/>
        <end position="593"/>
    </location>
</feature>
<dbReference type="EMBL" id="QGGY01000010">
    <property type="protein sequence ID" value="PWJ74116.1"/>
    <property type="molecule type" value="Genomic_DNA"/>
</dbReference>
<proteinExistence type="predicted"/>
<feature type="region of interest" description="Disordered" evidence="2">
    <location>
        <begin position="25"/>
        <end position="58"/>
    </location>
</feature>
<evidence type="ECO:0000256" key="1">
    <source>
        <dbReference type="ARBA" id="ARBA00022729"/>
    </source>
</evidence>
<name>A0AB73T1Y3_9FIRM</name>
<dbReference type="RefSeq" id="WP_109747454.1">
    <property type="nucleotide sequence ID" value="NZ_JANKBI010000009.1"/>
</dbReference>
<dbReference type="SUPFAM" id="SSF53850">
    <property type="entry name" value="Periplasmic binding protein-like II"/>
    <property type="match status" value="1"/>
</dbReference>
<dbReference type="InterPro" id="IPR050490">
    <property type="entry name" value="Bact_solute-bd_prot1"/>
</dbReference>
<evidence type="ECO:0000313" key="4">
    <source>
        <dbReference type="EMBL" id="PWJ74116.1"/>
    </source>
</evidence>
<dbReference type="PANTHER" id="PTHR43649">
    <property type="entry name" value="ARABINOSE-BINDING PROTEIN-RELATED"/>
    <property type="match status" value="1"/>
</dbReference>